<accession>A0A9P7MWL6</accession>
<evidence type="ECO:0000313" key="1">
    <source>
        <dbReference type="EMBL" id="KAG5954619.1"/>
    </source>
</evidence>
<organism evidence="2 4">
    <name type="scientific">Claviceps arundinis</name>
    <dbReference type="NCBI Taxonomy" id="1623583"/>
    <lineage>
        <taxon>Eukaryota</taxon>
        <taxon>Fungi</taxon>
        <taxon>Dikarya</taxon>
        <taxon>Ascomycota</taxon>
        <taxon>Pezizomycotina</taxon>
        <taxon>Sordariomycetes</taxon>
        <taxon>Hypocreomycetidae</taxon>
        <taxon>Hypocreales</taxon>
        <taxon>Clavicipitaceae</taxon>
        <taxon>Claviceps</taxon>
    </lineage>
</organism>
<dbReference type="AlphaFoldDB" id="A0A9P7MWL6"/>
<sequence length="370" mass="41262">MDNVPIKGLCELEAHLQQLNDDPSLPFQVDLLEDVELQLTEDNIPPLLPRLLPLLAGCLKATAQDPTPLLSLTTKVLSPLSFTQRLEIADPPSLLTALSSPLPGVNLLAFTIIRKAADSPSDVSILRAIPDLVEEMVRCWLATESVDVGELAARVLRELLETDCDVPQYYAVDDQDSQTCVDSNETNAERRVSGHGQLWQLIFSSRPSLSLIQRYCSVEAETTDGALPRAKHQVTISQGRLLRLLPRLCAMNYAVLSRCVYPDLFVLPSTEIGQLGQGLLQWAALGMVDRRDFLMNLNLIDFFETLVSIMRRCERSLELDSLMGNMVKTAIRFDDSDHKVEVSLKTLPSRTVEEEAEPLRAYITDLLRVE</sequence>
<comment type="caution">
    <text evidence="2">The sequence shown here is derived from an EMBL/GenBank/DDBJ whole genome shotgun (WGS) entry which is preliminary data.</text>
</comment>
<name>A0A9P7MWL6_9HYPO</name>
<protein>
    <recommendedName>
        <fullName evidence="5">DNA mismatch repair protein HSM3 N-terminal domain-containing protein</fullName>
    </recommendedName>
</protein>
<evidence type="ECO:0008006" key="5">
    <source>
        <dbReference type="Google" id="ProtNLM"/>
    </source>
</evidence>
<dbReference type="Gene3D" id="1.25.10.50">
    <property type="match status" value="1"/>
</dbReference>
<dbReference type="EMBL" id="SRPR01000318">
    <property type="protein sequence ID" value="KAG5954619.1"/>
    <property type="molecule type" value="Genomic_DNA"/>
</dbReference>
<evidence type="ECO:0000313" key="2">
    <source>
        <dbReference type="EMBL" id="KAG5971607.1"/>
    </source>
</evidence>
<dbReference type="Proteomes" id="UP000742024">
    <property type="component" value="Unassembled WGS sequence"/>
</dbReference>
<proteinExistence type="predicted"/>
<evidence type="ECO:0000313" key="4">
    <source>
        <dbReference type="Proteomes" id="UP000784919"/>
    </source>
</evidence>
<dbReference type="EMBL" id="SRPS01000057">
    <property type="protein sequence ID" value="KAG5971607.1"/>
    <property type="molecule type" value="Genomic_DNA"/>
</dbReference>
<dbReference type="Proteomes" id="UP000784919">
    <property type="component" value="Unassembled WGS sequence"/>
</dbReference>
<dbReference type="OrthoDB" id="4538483at2759"/>
<evidence type="ECO:0000313" key="3">
    <source>
        <dbReference type="Proteomes" id="UP000742024"/>
    </source>
</evidence>
<gene>
    <name evidence="2" type="ORF">E4U56_006710</name>
    <name evidence="1" type="ORF">E4U57_004262</name>
</gene>
<reference evidence="2 3" key="1">
    <citation type="journal article" date="2020" name="bioRxiv">
        <title>Whole genome comparisons of ergot fungi reveals the divergence and evolution of species within the genus Claviceps are the result of varying mechanisms driving genome evolution and host range expansion.</title>
        <authorList>
            <person name="Wyka S.A."/>
            <person name="Mondo S.J."/>
            <person name="Liu M."/>
            <person name="Dettman J."/>
            <person name="Nalam V."/>
            <person name="Broders K.D."/>
        </authorList>
    </citation>
    <scope>NUCLEOTIDE SEQUENCE</scope>
    <source>
        <strain evidence="2">CCC 1102</strain>
        <strain evidence="1 3">LM583</strain>
    </source>
</reference>
<keyword evidence="3" id="KW-1185">Reference proteome</keyword>